<evidence type="ECO:0000313" key="2">
    <source>
        <dbReference type="EMBL" id="KAF6826242.1"/>
    </source>
</evidence>
<dbReference type="EMBL" id="WIGO01000158">
    <property type="protein sequence ID" value="KAF6826242.1"/>
    <property type="molecule type" value="Genomic_DNA"/>
</dbReference>
<sequence>MRKRRQGRARCDCMSRCTFWARPARNRVPPDGPYLAGDLSDSHGYTRLRCGPAHDSRSESQKETARMTVADGVVSAEYQSSLHQTRDERHYHRAALADDTPTTITITALYDSTGEHEMRDTRATLLPITRTRRTTTRKYGTESTRQSPPNPLSRNVLVRRRDDPPSAARFVERTQSSQVSVS</sequence>
<organism evidence="2 3">
    <name type="scientific">Colletotrichum plurivorum</name>
    <dbReference type="NCBI Taxonomy" id="2175906"/>
    <lineage>
        <taxon>Eukaryota</taxon>
        <taxon>Fungi</taxon>
        <taxon>Dikarya</taxon>
        <taxon>Ascomycota</taxon>
        <taxon>Pezizomycotina</taxon>
        <taxon>Sordariomycetes</taxon>
        <taxon>Hypocreomycetidae</taxon>
        <taxon>Glomerellales</taxon>
        <taxon>Glomerellaceae</taxon>
        <taxon>Colletotrichum</taxon>
        <taxon>Colletotrichum orchidearum species complex</taxon>
    </lineage>
</organism>
<accession>A0A8H6K728</accession>
<comment type="caution">
    <text evidence="2">The sequence shown here is derived from an EMBL/GenBank/DDBJ whole genome shotgun (WGS) entry which is preliminary data.</text>
</comment>
<name>A0A8H6K728_9PEZI</name>
<evidence type="ECO:0000256" key="1">
    <source>
        <dbReference type="SAM" id="MobiDB-lite"/>
    </source>
</evidence>
<protein>
    <submittedName>
        <fullName evidence="2">Uncharacterized protein</fullName>
    </submittedName>
</protein>
<proteinExistence type="predicted"/>
<reference evidence="2" key="1">
    <citation type="journal article" date="2020" name="Phytopathology">
        <title>Genome Sequence Resources of Colletotrichum truncatum, C. plurivorum, C. musicola, and C. sojae: Four Species Pathogenic to Soybean (Glycine max).</title>
        <authorList>
            <person name="Rogerio F."/>
            <person name="Boufleur T.R."/>
            <person name="Ciampi-Guillardi M."/>
            <person name="Sukno S.A."/>
            <person name="Thon M.R."/>
            <person name="Massola Junior N.S."/>
            <person name="Baroncelli R."/>
        </authorList>
    </citation>
    <scope>NUCLEOTIDE SEQUENCE</scope>
    <source>
        <strain evidence="2">LFN00145</strain>
    </source>
</reference>
<feature type="region of interest" description="Disordered" evidence="1">
    <location>
        <begin position="125"/>
        <end position="182"/>
    </location>
</feature>
<feature type="compositionally biased region" description="Polar residues" evidence="1">
    <location>
        <begin position="173"/>
        <end position="182"/>
    </location>
</feature>
<keyword evidence="3" id="KW-1185">Reference proteome</keyword>
<gene>
    <name evidence="2" type="ORF">CPLU01_09781</name>
</gene>
<dbReference type="Proteomes" id="UP000654918">
    <property type="component" value="Unassembled WGS sequence"/>
</dbReference>
<evidence type="ECO:0000313" key="3">
    <source>
        <dbReference type="Proteomes" id="UP000654918"/>
    </source>
</evidence>
<dbReference type="AlphaFoldDB" id="A0A8H6K728"/>